<protein>
    <recommendedName>
        <fullName evidence="3">RlpA-like protein double-psi beta-barrel domain-containing protein</fullName>
    </recommendedName>
</protein>
<feature type="region of interest" description="Disordered" evidence="2">
    <location>
        <begin position="180"/>
        <end position="264"/>
    </location>
</feature>
<dbReference type="InterPro" id="IPR036908">
    <property type="entry name" value="RlpA-like_sf"/>
</dbReference>
<evidence type="ECO:0000256" key="2">
    <source>
        <dbReference type="SAM" id="MobiDB-lite"/>
    </source>
</evidence>
<dbReference type="STRING" id="4829.A0A163JMG9"/>
<dbReference type="PANTHER" id="PTHR31836">
    <property type="match status" value="1"/>
</dbReference>
<keyword evidence="1" id="KW-0732">Signal</keyword>
<dbReference type="CDD" id="cd22191">
    <property type="entry name" value="DPBB_RlpA_EXP_N-like"/>
    <property type="match status" value="1"/>
</dbReference>
<dbReference type="InterPro" id="IPR009009">
    <property type="entry name" value="RlpA-like_DPBB"/>
</dbReference>
<dbReference type="Proteomes" id="UP000078561">
    <property type="component" value="Unassembled WGS sequence"/>
</dbReference>
<keyword evidence="5" id="KW-1185">Reference proteome</keyword>
<feature type="domain" description="RlpA-like protein double-psi beta-barrel" evidence="3">
    <location>
        <begin position="308"/>
        <end position="356"/>
    </location>
</feature>
<proteinExistence type="predicted"/>
<sequence length="360" mass="39619">MQVVPPSIVLSFSFVSLHPLAHIKRASLPTLDSLFFLIFQLPYSFLPNIAGPMHSFSLLLTFILTFIALAHACHHPSHPVACSLSLKRAKITANSTHLIIQGTTTQSTRCKTKRNDEAALGSVIHVFTKETAHIKDGQGHGHTGNDCQINVPYTLPTLEKAETTKVILPLEKDVKIHCERRRFKSQQQKPHTSSSTATLKKSAPTTTTKETPTTTTTTTTKEKPTTTKEKPATTKKHHPKPTTTKEKDPKPTHGSDNDDWDYDDGQVTFFTPNQGACGEWNDDNDFIAALGGDLYGDMDEESKLCGKKILIQGPKGNEITVTVRDACPPCDADHIDLSPAAFAKLGKFDTGILKVKWKFL</sequence>
<evidence type="ECO:0000313" key="5">
    <source>
        <dbReference type="Proteomes" id="UP000078561"/>
    </source>
</evidence>
<name>A0A163JMG9_ABSGL</name>
<evidence type="ECO:0000256" key="1">
    <source>
        <dbReference type="ARBA" id="ARBA00022729"/>
    </source>
</evidence>
<dbReference type="Pfam" id="PF03330">
    <property type="entry name" value="DPBB_1"/>
    <property type="match status" value="1"/>
</dbReference>
<gene>
    <name evidence="4" type="primary">ABSGL_09670.1 scaffold 11583</name>
</gene>
<evidence type="ECO:0000259" key="3">
    <source>
        <dbReference type="Pfam" id="PF03330"/>
    </source>
</evidence>
<evidence type="ECO:0000313" key="4">
    <source>
        <dbReference type="EMBL" id="SAM03816.1"/>
    </source>
</evidence>
<dbReference type="OMA" id="ITANSTH"/>
<dbReference type="AlphaFoldDB" id="A0A163JMG9"/>
<reference evidence="4" key="1">
    <citation type="submission" date="2016-04" db="EMBL/GenBank/DDBJ databases">
        <authorList>
            <person name="Evans L.H."/>
            <person name="Alamgir A."/>
            <person name="Owens N."/>
            <person name="Weber N.D."/>
            <person name="Virtaneva K."/>
            <person name="Barbian K."/>
            <person name="Babar A."/>
            <person name="Rosenke K."/>
        </authorList>
    </citation>
    <scope>NUCLEOTIDE SEQUENCE [LARGE SCALE GENOMIC DNA]</scope>
    <source>
        <strain evidence="4">CBS 101.48</strain>
    </source>
</reference>
<feature type="compositionally biased region" description="Basic and acidic residues" evidence="2">
    <location>
        <begin position="220"/>
        <end position="232"/>
    </location>
</feature>
<dbReference type="SUPFAM" id="SSF50685">
    <property type="entry name" value="Barwin-like endoglucanases"/>
    <property type="match status" value="1"/>
</dbReference>
<dbReference type="Gene3D" id="2.40.40.10">
    <property type="entry name" value="RlpA-like domain"/>
    <property type="match status" value="1"/>
</dbReference>
<organism evidence="4">
    <name type="scientific">Absidia glauca</name>
    <name type="common">Pin mould</name>
    <dbReference type="NCBI Taxonomy" id="4829"/>
    <lineage>
        <taxon>Eukaryota</taxon>
        <taxon>Fungi</taxon>
        <taxon>Fungi incertae sedis</taxon>
        <taxon>Mucoromycota</taxon>
        <taxon>Mucoromycotina</taxon>
        <taxon>Mucoromycetes</taxon>
        <taxon>Mucorales</taxon>
        <taxon>Cunninghamellaceae</taxon>
        <taxon>Absidia</taxon>
    </lineage>
</organism>
<dbReference type="InParanoid" id="A0A163JMG9"/>
<accession>A0A163JMG9</accession>
<dbReference type="EMBL" id="LT554300">
    <property type="protein sequence ID" value="SAM03816.1"/>
    <property type="molecule type" value="Genomic_DNA"/>
</dbReference>
<dbReference type="OrthoDB" id="623670at2759"/>
<dbReference type="PANTHER" id="PTHR31836:SF28">
    <property type="entry name" value="SRCR DOMAIN-CONTAINING PROTEIN-RELATED"/>
    <property type="match status" value="1"/>
</dbReference>
<feature type="compositionally biased region" description="Basic and acidic residues" evidence="2">
    <location>
        <begin position="243"/>
        <end position="256"/>
    </location>
</feature>
<feature type="compositionally biased region" description="Low complexity" evidence="2">
    <location>
        <begin position="192"/>
        <end position="219"/>
    </location>
</feature>
<dbReference type="InterPro" id="IPR051477">
    <property type="entry name" value="Expansin_CellWall"/>
</dbReference>